<dbReference type="PRINTS" id="PR00080">
    <property type="entry name" value="SDRFAMILY"/>
</dbReference>
<keyword evidence="1" id="KW-0560">Oxidoreductase</keyword>
<evidence type="ECO:0000313" key="3">
    <source>
        <dbReference type="EMBL" id="MCS5478808.1"/>
    </source>
</evidence>
<accession>A0ABT2FUA3</accession>
<organism evidence="3 4">
    <name type="scientific">Corynebacterium lemuris</name>
    <dbReference type="NCBI Taxonomy" id="1859292"/>
    <lineage>
        <taxon>Bacteria</taxon>
        <taxon>Bacillati</taxon>
        <taxon>Actinomycetota</taxon>
        <taxon>Actinomycetes</taxon>
        <taxon>Mycobacteriales</taxon>
        <taxon>Corynebacteriaceae</taxon>
        <taxon>Corynebacterium</taxon>
    </lineage>
</organism>
<dbReference type="Pfam" id="PF00106">
    <property type="entry name" value="adh_short"/>
    <property type="match status" value="1"/>
</dbReference>
<dbReference type="Proteomes" id="UP001205965">
    <property type="component" value="Unassembled WGS sequence"/>
</dbReference>
<dbReference type="Gene3D" id="3.40.50.720">
    <property type="entry name" value="NAD(P)-binding Rossmann-like Domain"/>
    <property type="match status" value="1"/>
</dbReference>
<dbReference type="RefSeq" id="WP_259426882.1">
    <property type="nucleotide sequence ID" value="NZ_JANWTC010000002.1"/>
</dbReference>
<keyword evidence="4" id="KW-1185">Reference proteome</keyword>
<dbReference type="EMBL" id="JANWTC010000002">
    <property type="protein sequence ID" value="MCS5478808.1"/>
    <property type="molecule type" value="Genomic_DNA"/>
</dbReference>
<dbReference type="PRINTS" id="PR00081">
    <property type="entry name" value="GDHRDH"/>
</dbReference>
<comment type="similarity">
    <text evidence="2">Belongs to the short-chain dehydrogenases/reductases (SDR) family.</text>
</comment>
<sequence>MITPPRTVLITGSTSGLGRELARHYAAEPGHLILHGRNPAKLQQVAEELPGSVARISTVQADLADLAQVRQLAVQVAAVTDSLSVLVNNAGIGQGRGDVREFSADGIELRLAVNHLAPFALTLHLLPLLRAGAPSRVVNIASAAQYPLDLADRQLETGYSGSRAYAQSKFAMIATGFHLAGLLPADEVSVNSLHPATLMPTAMVAEGWGSTVDELATGVAAVRSLIDSPALAGVSSRYFSKQESTEALSEAHDPQVQRRLWQLSEAWSGVHFPG</sequence>
<evidence type="ECO:0000256" key="1">
    <source>
        <dbReference type="ARBA" id="ARBA00023002"/>
    </source>
</evidence>
<dbReference type="PANTHER" id="PTHR43157:SF31">
    <property type="entry name" value="PHOSPHATIDYLINOSITOL-GLYCAN BIOSYNTHESIS CLASS F PROTEIN"/>
    <property type="match status" value="1"/>
</dbReference>
<dbReference type="InterPro" id="IPR002347">
    <property type="entry name" value="SDR_fam"/>
</dbReference>
<protein>
    <submittedName>
        <fullName evidence="3">SDR family NAD(P)-dependent oxidoreductase</fullName>
    </submittedName>
</protein>
<dbReference type="InterPro" id="IPR036291">
    <property type="entry name" value="NAD(P)-bd_dom_sf"/>
</dbReference>
<dbReference type="PANTHER" id="PTHR43157">
    <property type="entry name" value="PHOSPHATIDYLINOSITOL-GLYCAN BIOSYNTHESIS CLASS F PROTEIN-RELATED"/>
    <property type="match status" value="1"/>
</dbReference>
<reference evidence="3 4" key="1">
    <citation type="submission" date="2022-08" db="EMBL/GenBank/DDBJ databases">
        <title>YIM 101645 draft genome.</title>
        <authorList>
            <person name="Chen X."/>
        </authorList>
    </citation>
    <scope>NUCLEOTIDE SEQUENCE [LARGE SCALE GENOMIC DNA]</scope>
    <source>
        <strain evidence="3 4">YIM 101645</strain>
    </source>
</reference>
<evidence type="ECO:0000256" key="2">
    <source>
        <dbReference type="RuleBase" id="RU000363"/>
    </source>
</evidence>
<proteinExistence type="inferred from homology"/>
<evidence type="ECO:0000313" key="4">
    <source>
        <dbReference type="Proteomes" id="UP001205965"/>
    </source>
</evidence>
<comment type="caution">
    <text evidence="3">The sequence shown here is derived from an EMBL/GenBank/DDBJ whole genome shotgun (WGS) entry which is preliminary data.</text>
</comment>
<gene>
    <name evidence="3" type="ORF">NYP18_03970</name>
</gene>
<name>A0ABT2FUA3_9CORY</name>
<dbReference type="SUPFAM" id="SSF51735">
    <property type="entry name" value="NAD(P)-binding Rossmann-fold domains"/>
    <property type="match status" value="1"/>
</dbReference>